<dbReference type="Proteomes" id="UP000192534">
    <property type="component" value="Unassembled WGS sequence"/>
</dbReference>
<reference evidence="2 3" key="1">
    <citation type="submission" date="2016-12" db="EMBL/GenBank/DDBJ databases">
        <title>The new phylogeny of genus Mycobacterium.</title>
        <authorList>
            <person name="Tortoli E."/>
            <person name="Trovato A."/>
            <person name="Cirillo D.M."/>
        </authorList>
    </citation>
    <scope>NUCLEOTIDE SEQUENCE [LARGE SCALE GENOMIC DNA]</scope>
    <source>
        <strain evidence="2 3">DSM 44223</strain>
    </source>
</reference>
<organism evidence="2 3">
    <name type="scientific">Mycolicibacterium rhodesiae</name>
    <name type="common">Mycobacterium rhodesiae</name>
    <dbReference type="NCBI Taxonomy" id="36814"/>
    <lineage>
        <taxon>Bacteria</taxon>
        <taxon>Bacillati</taxon>
        <taxon>Actinomycetota</taxon>
        <taxon>Actinomycetes</taxon>
        <taxon>Mycobacteriales</taxon>
        <taxon>Mycobacteriaceae</taxon>
        <taxon>Mycolicibacterium</taxon>
    </lineage>
</organism>
<name>A0A1X0J0C8_MYCRH</name>
<evidence type="ECO:0000313" key="2">
    <source>
        <dbReference type="EMBL" id="ORB54938.1"/>
    </source>
</evidence>
<protein>
    <submittedName>
        <fullName evidence="2">Uncharacterized protein</fullName>
    </submittedName>
</protein>
<comment type="caution">
    <text evidence="2">The sequence shown here is derived from an EMBL/GenBank/DDBJ whole genome shotgun (WGS) entry which is preliminary data.</text>
</comment>
<keyword evidence="1" id="KW-0175">Coiled coil</keyword>
<evidence type="ECO:0000256" key="1">
    <source>
        <dbReference type="SAM" id="Coils"/>
    </source>
</evidence>
<dbReference type="EMBL" id="MVIH01000003">
    <property type="protein sequence ID" value="ORB54938.1"/>
    <property type="molecule type" value="Genomic_DNA"/>
</dbReference>
<sequence length="86" mass="9597">MPHLTSASAADSGQAEHFRRILAERRAELDARLADDARRLAARRRAGSTCGVKAIRYRMRKLERQRDEMDRMLTGLDALAAASVTS</sequence>
<dbReference type="AlphaFoldDB" id="A0A1X0J0C8"/>
<gene>
    <name evidence="2" type="ORF">BST42_09135</name>
</gene>
<accession>A0A1X0J0C8</accession>
<keyword evidence="3" id="KW-1185">Reference proteome</keyword>
<proteinExistence type="predicted"/>
<feature type="coiled-coil region" evidence="1">
    <location>
        <begin position="52"/>
        <end position="79"/>
    </location>
</feature>
<evidence type="ECO:0000313" key="3">
    <source>
        <dbReference type="Proteomes" id="UP000192534"/>
    </source>
</evidence>